<keyword evidence="3" id="KW-0731">Sigma factor</keyword>
<dbReference type="PANTHER" id="PTHR43133">
    <property type="entry name" value="RNA POLYMERASE ECF-TYPE SIGMA FACTO"/>
    <property type="match status" value="1"/>
</dbReference>
<dbReference type="InterPro" id="IPR007627">
    <property type="entry name" value="RNA_pol_sigma70_r2"/>
</dbReference>
<name>A0AAU9DMM5_9BACT</name>
<dbReference type="SUPFAM" id="SSF88659">
    <property type="entry name" value="Sigma3 and sigma4 domains of RNA polymerase sigma factors"/>
    <property type="match status" value="1"/>
</dbReference>
<accession>A0AAU9DMM5</accession>
<evidence type="ECO:0000256" key="1">
    <source>
        <dbReference type="ARBA" id="ARBA00010641"/>
    </source>
</evidence>
<dbReference type="GO" id="GO:0003677">
    <property type="term" value="F:DNA binding"/>
    <property type="evidence" value="ECO:0007669"/>
    <property type="project" value="UniProtKB-KW"/>
</dbReference>
<organism evidence="8 9">
    <name type="scientific">Fulvitalea axinellae</name>
    <dbReference type="NCBI Taxonomy" id="1182444"/>
    <lineage>
        <taxon>Bacteria</taxon>
        <taxon>Pseudomonadati</taxon>
        <taxon>Bacteroidota</taxon>
        <taxon>Cytophagia</taxon>
        <taxon>Cytophagales</taxon>
        <taxon>Persicobacteraceae</taxon>
        <taxon>Fulvitalea</taxon>
    </lineage>
</organism>
<sequence length="183" mass="21726">MSERKNEDILKPFDEEQGKLRNFIRRNVPSLEDAEDILQDVFYQYLLGYDNIRDLEKVTGWIYRVARNKITDLFRKKGTRGKQDSLSETETDDGPLHFQDLLPSLEGNPESEFLREQVWEELEKALDDLPEEQRRVFVCHELEGKGFKQISAETGVAVNTLISRKRYAILFLRKRLRHLYEQY</sequence>
<keyword evidence="8" id="KW-0614">Plasmid</keyword>
<dbReference type="Pfam" id="PF04542">
    <property type="entry name" value="Sigma70_r2"/>
    <property type="match status" value="1"/>
</dbReference>
<evidence type="ECO:0000259" key="6">
    <source>
        <dbReference type="Pfam" id="PF04542"/>
    </source>
</evidence>
<geneLocation type="plasmid" evidence="8 9">
    <name>pFA4</name>
</geneLocation>
<gene>
    <name evidence="8" type="ORF">FUAX_48770</name>
</gene>
<proteinExistence type="inferred from homology"/>
<keyword evidence="4" id="KW-0238">DNA-binding</keyword>
<evidence type="ECO:0000259" key="7">
    <source>
        <dbReference type="Pfam" id="PF08281"/>
    </source>
</evidence>
<keyword evidence="9" id="KW-1185">Reference proteome</keyword>
<keyword evidence="5" id="KW-0804">Transcription</keyword>
<dbReference type="Pfam" id="PF08281">
    <property type="entry name" value="Sigma70_r4_2"/>
    <property type="match status" value="1"/>
</dbReference>
<dbReference type="Proteomes" id="UP001348817">
    <property type="component" value="Plasmid pFA4"/>
</dbReference>
<comment type="similarity">
    <text evidence="1">Belongs to the sigma-70 factor family. ECF subfamily.</text>
</comment>
<evidence type="ECO:0000256" key="2">
    <source>
        <dbReference type="ARBA" id="ARBA00023015"/>
    </source>
</evidence>
<dbReference type="InterPro" id="IPR039425">
    <property type="entry name" value="RNA_pol_sigma-70-like"/>
</dbReference>
<dbReference type="InterPro" id="IPR014284">
    <property type="entry name" value="RNA_pol_sigma-70_dom"/>
</dbReference>
<dbReference type="Gene3D" id="1.10.10.10">
    <property type="entry name" value="Winged helix-like DNA-binding domain superfamily/Winged helix DNA-binding domain"/>
    <property type="match status" value="1"/>
</dbReference>
<dbReference type="RefSeq" id="WP_338395582.1">
    <property type="nucleotide sequence ID" value="NZ_AP025318.1"/>
</dbReference>
<dbReference type="InterPro" id="IPR013324">
    <property type="entry name" value="RNA_pol_sigma_r3/r4-like"/>
</dbReference>
<evidence type="ECO:0000256" key="3">
    <source>
        <dbReference type="ARBA" id="ARBA00023082"/>
    </source>
</evidence>
<dbReference type="SUPFAM" id="SSF88946">
    <property type="entry name" value="Sigma2 domain of RNA polymerase sigma factors"/>
    <property type="match status" value="1"/>
</dbReference>
<reference evidence="8 9" key="1">
    <citation type="submission" date="2021-12" db="EMBL/GenBank/DDBJ databases">
        <title>Genome sequencing of bacteria with rrn-lacking chromosome and rrn-plasmid.</title>
        <authorList>
            <person name="Anda M."/>
            <person name="Iwasaki W."/>
        </authorList>
    </citation>
    <scope>NUCLEOTIDE SEQUENCE [LARGE SCALE GENOMIC DNA]</scope>
    <source>
        <strain evidence="8 9">DSM 100852</strain>
        <plasmid evidence="8 9">pFA4</plasmid>
    </source>
</reference>
<dbReference type="Gene3D" id="1.10.1740.10">
    <property type="match status" value="1"/>
</dbReference>
<feature type="domain" description="RNA polymerase sigma-70 region 2" evidence="6">
    <location>
        <begin position="15"/>
        <end position="78"/>
    </location>
</feature>
<feature type="domain" description="RNA polymerase sigma factor 70 region 4 type 2" evidence="7">
    <location>
        <begin position="120"/>
        <end position="160"/>
    </location>
</feature>
<dbReference type="GO" id="GO:0016987">
    <property type="term" value="F:sigma factor activity"/>
    <property type="evidence" value="ECO:0007669"/>
    <property type="project" value="UniProtKB-KW"/>
</dbReference>
<protein>
    <submittedName>
        <fullName evidence="8">RNA polymerase subunit sigma-24</fullName>
    </submittedName>
</protein>
<dbReference type="InterPro" id="IPR036388">
    <property type="entry name" value="WH-like_DNA-bd_sf"/>
</dbReference>
<dbReference type="InterPro" id="IPR013325">
    <property type="entry name" value="RNA_pol_sigma_r2"/>
</dbReference>
<dbReference type="KEGG" id="fax:FUAX_48770"/>
<dbReference type="EMBL" id="AP025318">
    <property type="protein sequence ID" value="BDD12445.1"/>
    <property type="molecule type" value="Genomic_DNA"/>
</dbReference>
<evidence type="ECO:0000313" key="8">
    <source>
        <dbReference type="EMBL" id="BDD12445.1"/>
    </source>
</evidence>
<evidence type="ECO:0000256" key="4">
    <source>
        <dbReference type="ARBA" id="ARBA00023125"/>
    </source>
</evidence>
<dbReference type="InterPro" id="IPR013249">
    <property type="entry name" value="RNA_pol_sigma70_r4_t2"/>
</dbReference>
<dbReference type="AlphaFoldDB" id="A0AAU9DMM5"/>
<evidence type="ECO:0000256" key="5">
    <source>
        <dbReference type="ARBA" id="ARBA00023163"/>
    </source>
</evidence>
<keyword evidence="2" id="KW-0805">Transcription regulation</keyword>
<dbReference type="GO" id="GO:0006352">
    <property type="term" value="P:DNA-templated transcription initiation"/>
    <property type="evidence" value="ECO:0007669"/>
    <property type="project" value="InterPro"/>
</dbReference>
<dbReference type="PANTHER" id="PTHR43133:SF8">
    <property type="entry name" value="RNA POLYMERASE SIGMA FACTOR HI_1459-RELATED"/>
    <property type="match status" value="1"/>
</dbReference>
<dbReference type="NCBIfam" id="TIGR02937">
    <property type="entry name" value="sigma70-ECF"/>
    <property type="match status" value="1"/>
</dbReference>
<evidence type="ECO:0000313" key="9">
    <source>
        <dbReference type="Proteomes" id="UP001348817"/>
    </source>
</evidence>